<feature type="compositionally biased region" description="Low complexity" evidence="1">
    <location>
        <begin position="24"/>
        <end position="109"/>
    </location>
</feature>
<proteinExistence type="predicted"/>
<evidence type="ECO:0000313" key="2">
    <source>
        <dbReference type="EMBL" id="MDC0721177.1"/>
    </source>
</evidence>
<sequence>MRHEFISLTPWFLTFTLTAGCTPGSPGETATTGSTGSTGSDTGGATSTSTGTSDDPTTTEGPGTSTTEGPGTSTTEEPGTTTAGDPTGTDSSPGTTTEDDTTTTTGGPDPVEENCQGLEFPPEAPAKVEGARWTGPMSIRLTDAEEFLCDDISPDSFGTRCTSGFLVDAEFPGPIVAGEYVDGEDITMEGVSAVWDRDCANGGSGGFAPGGTVTIYAVSETCIAGALVDPDDGVEARFLAPKCP</sequence>
<dbReference type="EMBL" id="JAQNDL010000003">
    <property type="protein sequence ID" value="MDC0721177.1"/>
    <property type="molecule type" value="Genomic_DNA"/>
</dbReference>
<dbReference type="PROSITE" id="PS51257">
    <property type="entry name" value="PROKAR_LIPOPROTEIN"/>
    <property type="match status" value="1"/>
</dbReference>
<protein>
    <submittedName>
        <fullName evidence="2">Uncharacterized protein</fullName>
    </submittedName>
</protein>
<reference evidence="2 3" key="1">
    <citation type="submission" date="2022-11" db="EMBL/GenBank/DDBJ databases">
        <title>Minimal conservation of predation-associated metabolite biosynthetic gene clusters underscores biosynthetic potential of Myxococcota including descriptions for ten novel species: Archangium lansinium sp. nov., Myxococcus landrumus sp. nov., Nannocystis bai.</title>
        <authorList>
            <person name="Ahearne A."/>
            <person name="Stevens C."/>
            <person name="Dowd S."/>
        </authorList>
    </citation>
    <scope>NUCLEOTIDE SEQUENCE [LARGE SCALE GENOMIC DNA]</scope>
    <source>
        <strain evidence="2 3">BB15-2</strain>
    </source>
</reference>
<evidence type="ECO:0000313" key="3">
    <source>
        <dbReference type="Proteomes" id="UP001221686"/>
    </source>
</evidence>
<keyword evidence="3" id="KW-1185">Reference proteome</keyword>
<dbReference type="RefSeq" id="WP_272089678.1">
    <property type="nucleotide sequence ID" value="NZ_JAQNDL010000003.1"/>
</dbReference>
<feature type="region of interest" description="Disordered" evidence="1">
    <location>
        <begin position="24"/>
        <end position="131"/>
    </location>
</feature>
<evidence type="ECO:0000256" key="1">
    <source>
        <dbReference type="SAM" id="MobiDB-lite"/>
    </source>
</evidence>
<name>A0ABT5E5Q0_9BACT</name>
<comment type="caution">
    <text evidence="2">The sequence shown here is derived from an EMBL/GenBank/DDBJ whole genome shotgun (WGS) entry which is preliminary data.</text>
</comment>
<gene>
    <name evidence="2" type="ORF">POL25_30000</name>
</gene>
<accession>A0ABT5E5Q0</accession>
<dbReference type="Proteomes" id="UP001221686">
    <property type="component" value="Unassembled WGS sequence"/>
</dbReference>
<organism evidence="2 3">
    <name type="scientific">Nannocystis bainbridge</name>
    <dbReference type="NCBI Taxonomy" id="2995303"/>
    <lineage>
        <taxon>Bacteria</taxon>
        <taxon>Pseudomonadati</taxon>
        <taxon>Myxococcota</taxon>
        <taxon>Polyangia</taxon>
        <taxon>Nannocystales</taxon>
        <taxon>Nannocystaceae</taxon>
        <taxon>Nannocystis</taxon>
    </lineage>
</organism>